<accession>A0A8S5UCC7</accession>
<keyword evidence="4" id="KW-0456">Lyase</keyword>
<name>A0A8S5UCC7_9CAUD</name>
<evidence type="ECO:0000256" key="4">
    <source>
        <dbReference type="ARBA" id="ARBA00023239"/>
    </source>
</evidence>
<evidence type="ECO:0000256" key="3">
    <source>
        <dbReference type="ARBA" id="ARBA00022833"/>
    </source>
</evidence>
<dbReference type="Gene3D" id="3.30.479.10">
    <property type="entry name" value="6-pyruvoyl tetrahydropterin synthase/QueD"/>
    <property type="match status" value="1"/>
</dbReference>
<comment type="cofactor">
    <cofactor evidence="1">
        <name>Zn(2+)</name>
        <dbReference type="ChEBI" id="CHEBI:29105"/>
    </cofactor>
</comment>
<dbReference type="InterPro" id="IPR038418">
    <property type="entry name" value="6-PTP_synth/QueD_sf"/>
</dbReference>
<protein>
    <submittedName>
        <fullName evidence="5">6-pyruvoyl tetrahydropterin synthase</fullName>
    </submittedName>
</protein>
<evidence type="ECO:0000256" key="2">
    <source>
        <dbReference type="ARBA" id="ARBA00022723"/>
    </source>
</evidence>
<dbReference type="SUPFAM" id="SSF55620">
    <property type="entry name" value="Tetrahydrobiopterin biosynthesis enzymes-like"/>
    <property type="match status" value="1"/>
</dbReference>
<dbReference type="EMBL" id="BK016063">
    <property type="protein sequence ID" value="DAF92083.1"/>
    <property type="molecule type" value="Genomic_DNA"/>
</dbReference>
<dbReference type="PANTHER" id="PTHR12589:SF7">
    <property type="entry name" value="6-PYRUVOYL TETRAHYDROBIOPTERIN SYNTHASE"/>
    <property type="match status" value="1"/>
</dbReference>
<dbReference type="PANTHER" id="PTHR12589">
    <property type="entry name" value="PYRUVOYL TETRAHYDROBIOPTERIN SYNTHASE"/>
    <property type="match status" value="1"/>
</dbReference>
<keyword evidence="2" id="KW-0479">Metal-binding</keyword>
<keyword evidence="3" id="KW-0862">Zinc</keyword>
<reference evidence="5" key="1">
    <citation type="journal article" date="2021" name="Proc. Natl. Acad. Sci. U.S.A.">
        <title>A Catalog of Tens of Thousands of Viruses from Human Metagenomes Reveals Hidden Associations with Chronic Diseases.</title>
        <authorList>
            <person name="Tisza M.J."/>
            <person name="Buck C.B."/>
        </authorList>
    </citation>
    <scope>NUCLEOTIDE SEQUENCE</scope>
    <source>
        <strain evidence="5">CtgN495</strain>
    </source>
</reference>
<evidence type="ECO:0000313" key="5">
    <source>
        <dbReference type="EMBL" id="DAF92083.1"/>
    </source>
</evidence>
<proteinExistence type="predicted"/>
<evidence type="ECO:0000256" key="1">
    <source>
        <dbReference type="ARBA" id="ARBA00001947"/>
    </source>
</evidence>
<dbReference type="Pfam" id="PF01242">
    <property type="entry name" value="PTPS"/>
    <property type="match status" value="1"/>
</dbReference>
<dbReference type="InterPro" id="IPR007115">
    <property type="entry name" value="6-PTP_synth/QueD"/>
</dbReference>
<dbReference type="GO" id="GO:0016829">
    <property type="term" value="F:lyase activity"/>
    <property type="evidence" value="ECO:0007669"/>
    <property type="project" value="UniProtKB-KW"/>
</dbReference>
<organism evidence="5">
    <name type="scientific">Siphoviridae sp. ctgN495</name>
    <dbReference type="NCBI Taxonomy" id="2825608"/>
    <lineage>
        <taxon>Viruses</taxon>
        <taxon>Duplodnaviria</taxon>
        <taxon>Heunggongvirae</taxon>
        <taxon>Uroviricota</taxon>
        <taxon>Caudoviricetes</taxon>
    </lineage>
</organism>
<sequence>MYAVKTKVSFEAAHRLYNVDTYSSECRDNLHGHSYKVEVLVGVNDLNNAGMVIDFKLLKKIIKDVIEDKYDHSCILRNSDPIAKVVKENCKKVIIVDNSPTAEWMAKEFYEMIQSRINTFSSDLHVISVGVQETENNIGYYLPEE</sequence>
<dbReference type="GO" id="GO:0046872">
    <property type="term" value="F:metal ion binding"/>
    <property type="evidence" value="ECO:0007669"/>
    <property type="project" value="UniProtKB-KW"/>
</dbReference>